<dbReference type="RefSeq" id="WP_008394037.1">
    <property type="nucleotide sequence ID" value="NC_021016.1"/>
</dbReference>
<sequence>MKRIQKACLTQTVVFSNHNRETTAYARKLIEEEYEKYIKKLDVPRTKYQLLSEHKNDDGSIVIEIKKQYNNSPVGDYLN</sequence>
<proteinExistence type="predicted"/>
<accession>D4MUQ0</accession>
<reference evidence="1 2" key="1">
    <citation type="submission" date="2010-03" db="EMBL/GenBank/DDBJ databases">
        <title>The genome sequence of Clostridiales sp. SSC/2.</title>
        <authorList>
            <consortium name="metaHIT consortium -- http://www.metahit.eu/"/>
            <person name="Pajon A."/>
            <person name="Turner K."/>
            <person name="Parkhill J."/>
            <person name="Duncan S."/>
            <person name="Flint H."/>
        </authorList>
    </citation>
    <scope>NUCLEOTIDE SEQUENCE [LARGE SCALE GENOMIC DNA]</scope>
    <source>
        <strain evidence="1 2">SSC/2</strain>
    </source>
</reference>
<dbReference type="AlphaFoldDB" id="D4MUQ0"/>
<dbReference type="Proteomes" id="UP000008960">
    <property type="component" value="Chromosome"/>
</dbReference>
<protein>
    <submittedName>
        <fullName evidence="1">Uncharacterized protein</fullName>
    </submittedName>
</protein>
<organism evidence="1 2">
    <name type="scientific">Anaerostipes hadrus</name>
    <dbReference type="NCBI Taxonomy" id="649756"/>
    <lineage>
        <taxon>Bacteria</taxon>
        <taxon>Bacillati</taxon>
        <taxon>Bacillota</taxon>
        <taxon>Clostridia</taxon>
        <taxon>Lachnospirales</taxon>
        <taxon>Lachnospiraceae</taxon>
        <taxon>Anaerostipes</taxon>
    </lineage>
</organism>
<name>D4MUQ0_ANAHA</name>
<dbReference type="KEGG" id="bprl:CL2_22550"/>
<dbReference type="EMBL" id="FP929061">
    <property type="protein sequence ID" value="CBL39116.1"/>
    <property type="molecule type" value="Genomic_DNA"/>
</dbReference>
<evidence type="ECO:0000313" key="1">
    <source>
        <dbReference type="EMBL" id="CBL39116.1"/>
    </source>
</evidence>
<reference evidence="1 2" key="2">
    <citation type="submission" date="2010-03" db="EMBL/GenBank/DDBJ databases">
        <authorList>
            <person name="Pajon A."/>
        </authorList>
    </citation>
    <scope>NUCLEOTIDE SEQUENCE [LARGE SCALE GENOMIC DNA]</scope>
    <source>
        <strain evidence="1 2">SSC/2</strain>
    </source>
</reference>
<evidence type="ECO:0000313" key="2">
    <source>
        <dbReference type="Proteomes" id="UP000008960"/>
    </source>
</evidence>
<gene>
    <name evidence="1" type="ORF">CL2_22550</name>
</gene>